<evidence type="ECO:0000313" key="2">
    <source>
        <dbReference type="Proteomes" id="UP000054248"/>
    </source>
</evidence>
<accession>A0A0C3QIN9</accession>
<gene>
    <name evidence="1" type="ORF">M407DRAFT_234238</name>
</gene>
<name>A0A0C3QIN9_9AGAM</name>
<protein>
    <recommendedName>
        <fullName evidence="3">F-box domain-containing protein</fullName>
    </recommendedName>
</protein>
<proteinExistence type="predicted"/>
<dbReference type="OrthoDB" id="5799818at2759"/>
<reference evidence="2" key="2">
    <citation type="submission" date="2015-01" db="EMBL/GenBank/DDBJ databases">
        <title>Evolutionary Origins and Diversification of the Mycorrhizal Mutualists.</title>
        <authorList>
            <consortium name="DOE Joint Genome Institute"/>
            <consortium name="Mycorrhizal Genomics Consortium"/>
            <person name="Kohler A."/>
            <person name="Kuo A."/>
            <person name="Nagy L.G."/>
            <person name="Floudas D."/>
            <person name="Copeland A."/>
            <person name="Barry K.W."/>
            <person name="Cichocki N."/>
            <person name="Veneault-Fourrey C."/>
            <person name="LaButti K."/>
            <person name="Lindquist E.A."/>
            <person name="Lipzen A."/>
            <person name="Lundell T."/>
            <person name="Morin E."/>
            <person name="Murat C."/>
            <person name="Riley R."/>
            <person name="Ohm R."/>
            <person name="Sun H."/>
            <person name="Tunlid A."/>
            <person name="Henrissat B."/>
            <person name="Grigoriev I.V."/>
            <person name="Hibbett D.S."/>
            <person name="Martin F."/>
        </authorList>
    </citation>
    <scope>NUCLEOTIDE SEQUENCE [LARGE SCALE GENOMIC DNA]</scope>
    <source>
        <strain evidence="2">MUT 4182</strain>
    </source>
</reference>
<dbReference type="AlphaFoldDB" id="A0A0C3QIN9"/>
<dbReference type="EMBL" id="KN823019">
    <property type="protein sequence ID" value="KIO26781.1"/>
    <property type="molecule type" value="Genomic_DNA"/>
</dbReference>
<dbReference type="HOGENOM" id="CLU_324197_0_0_1"/>
<evidence type="ECO:0008006" key="3">
    <source>
        <dbReference type="Google" id="ProtNLM"/>
    </source>
</evidence>
<evidence type="ECO:0000313" key="1">
    <source>
        <dbReference type="EMBL" id="KIO26781.1"/>
    </source>
</evidence>
<reference evidence="1 2" key="1">
    <citation type="submission" date="2014-04" db="EMBL/GenBank/DDBJ databases">
        <authorList>
            <consortium name="DOE Joint Genome Institute"/>
            <person name="Kuo A."/>
            <person name="Girlanda M."/>
            <person name="Perotto S."/>
            <person name="Kohler A."/>
            <person name="Nagy L.G."/>
            <person name="Floudas D."/>
            <person name="Copeland A."/>
            <person name="Barry K.W."/>
            <person name="Cichocki N."/>
            <person name="Veneault-Fourrey C."/>
            <person name="LaButti K."/>
            <person name="Lindquist E.A."/>
            <person name="Lipzen A."/>
            <person name="Lundell T."/>
            <person name="Morin E."/>
            <person name="Murat C."/>
            <person name="Sun H."/>
            <person name="Tunlid A."/>
            <person name="Henrissat B."/>
            <person name="Grigoriev I.V."/>
            <person name="Hibbett D.S."/>
            <person name="Martin F."/>
            <person name="Nordberg H.P."/>
            <person name="Cantor M.N."/>
            <person name="Hua S.X."/>
        </authorList>
    </citation>
    <scope>NUCLEOTIDE SEQUENCE [LARGE SCALE GENOMIC DNA]</scope>
    <source>
        <strain evidence="1 2">MUT 4182</strain>
    </source>
</reference>
<dbReference type="Proteomes" id="UP000054248">
    <property type="component" value="Unassembled WGS sequence"/>
</dbReference>
<keyword evidence="2" id="KW-1185">Reference proteome</keyword>
<organism evidence="1 2">
    <name type="scientific">Tulasnella calospora MUT 4182</name>
    <dbReference type="NCBI Taxonomy" id="1051891"/>
    <lineage>
        <taxon>Eukaryota</taxon>
        <taxon>Fungi</taxon>
        <taxon>Dikarya</taxon>
        <taxon>Basidiomycota</taxon>
        <taxon>Agaricomycotina</taxon>
        <taxon>Agaricomycetes</taxon>
        <taxon>Cantharellales</taxon>
        <taxon>Tulasnellaceae</taxon>
        <taxon>Tulasnella</taxon>
    </lineage>
</organism>
<sequence length="854" mass="95658">MAERKATMRPKVYRAKARRVNVLGLGPNDSTTIRKKARKKEDCAAASVVCHRWNEAALDELWRSLLSLLPLFELLGPLDDTDLGCDLDPDVVLTAESWDIFKSYAARVRFLTYDDNREDDEDDMSISAGLIMRTLAVHSNDGILPNLRGFFEFRTDFFPEENVLLSTALNTFIETQPSLLELKLPSYCIQDQAIVSQVYRVPPLLLSFCGEMADLTKEMFRMALDALVRNGPSLQRIVLVLSGIGAPGETMRLADIKPLLQLSEVKDLKLCSDRQLHLEVQEIQKMGQAWTGLMSLILHSGSGPGIPLSYLNTFAASLPALERLAVTLNLSGEIPPSTSVPSRFKSLHKLLLLDAKLPVDGTPRIAEFLAMVCEPRVSVGISLDPLVLDDVLNGHWTWEVGASWKIREVQCWMDAFYRVQESILRMQKLGTRGLSMPSTIGVLTILYLWMSDCQTSSVAYPTSTIPPPHADINNSDREGEVKQTDCGFLDILALGCLWGPTGKREGSKYSNMKVESSAVHPFEAKGTYSLSQAPGKSMSVQTLRAEKRDKRVCAAAALVCRHWCNIALDELWRSLPSLLPLFKVLGPLVDEESGQDLHPDLVINAQSWDVFKSYATRVRCLTYEDDDTDMAISTELIMRALVAHPHRGILPNLQAFFRFETNFQPSDGAALTAALNTFLQNQSGLLELKFPRYELQDPATISEACQASPHLRTFCAEVLGFTKEMLRAGLNALGRRGDSLRCVWLSRSGTGFQEETIFLADIEPLLQLSIVEDIRLWFGCKLELEVRDIQHMEFLAVVCAPGINVQIAEYDLESDMILNDEGPFEDRWFCSGNKELRDRMDAFYRMQESMKRMG</sequence>